<comment type="caution">
    <text evidence="5">The sequence shown here is derived from an EMBL/GenBank/DDBJ whole genome shotgun (WGS) entry which is preliminary data.</text>
</comment>
<dbReference type="InterPro" id="IPR001789">
    <property type="entry name" value="Sig_transdc_resp-reg_receiver"/>
</dbReference>
<keyword evidence="2" id="KW-0597">Phosphoprotein</keyword>
<evidence type="ECO:0000256" key="2">
    <source>
        <dbReference type="PROSITE-ProRule" id="PRU00169"/>
    </source>
</evidence>
<dbReference type="InterPro" id="IPR039420">
    <property type="entry name" value="WalR-like"/>
</dbReference>
<feature type="domain" description="Response regulatory" evidence="4">
    <location>
        <begin position="3"/>
        <end position="119"/>
    </location>
</feature>
<proteinExistence type="predicted"/>
<feature type="domain" description="HTH luxR-type" evidence="3">
    <location>
        <begin position="134"/>
        <end position="199"/>
    </location>
</feature>
<name>A0A511MR64_9NOCA</name>
<dbReference type="GO" id="GO:0003677">
    <property type="term" value="F:DNA binding"/>
    <property type="evidence" value="ECO:0007669"/>
    <property type="project" value="UniProtKB-KW"/>
</dbReference>
<dbReference type="SMART" id="SM00448">
    <property type="entry name" value="REC"/>
    <property type="match status" value="1"/>
</dbReference>
<dbReference type="InterPro" id="IPR000792">
    <property type="entry name" value="Tscrpt_reg_LuxR_C"/>
</dbReference>
<dbReference type="OrthoDB" id="9808843at2"/>
<dbReference type="PROSITE" id="PS50043">
    <property type="entry name" value="HTH_LUXR_2"/>
    <property type="match status" value="1"/>
</dbReference>
<dbReference type="AlphaFoldDB" id="A0A511MR64"/>
<sequence length="201" mass="20725">MIRVLIAGGLRLPREALAAVLAGEPGVQVVSQVSLGSEVVPGALRTRPNLALLDADLPGLDGVSAAAQLKSAVPDCRVIIVTAPSRPDVLRAALAVRVEGVLSKGASIEALTDTVRRVAHGDRVLEPQAVAEALGGPGNPLTARDLDILRLAGQGRTPGEVAEALHLSAGTVRNNLAAINRKVGARNRIEAIRIAVGRGWI</sequence>
<dbReference type="GO" id="GO:0006355">
    <property type="term" value="P:regulation of DNA-templated transcription"/>
    <property type="evidence" value="ECO:0007669"/>
    <property type="project" value="InterPro"/>
</dbReference>
<feature type="modified residue" description="4-aspartylphosphate" evidence="2">
    <location>
        <position position="54"/>
    </location>
</feature>
<keyword evidence="1 5" id="KW-0238">DNA-binding</keyword>
<evidence type="ECO:0000313" key="6">
    <source>
        <dbReference type="Proteomes" id="UP000321424"/>
    </source>
</evidence>
<dbReference type="PROSITE" id="PS50110">
    <property type="entry name" value="RESPONSE_REGULATORY"/>
    <property type="match status" value="1"/>
</dbReference>
<dbReference type="InterPro" id="IPR016032">
    <property type="entry name" value="Sig_transdc_resp-reg_C-effctor"/>
</dbReference>
<dbReference type="EMBL" id="BJXA01000085">
    <property type="protein sequence ID" value="GEM43059.1"/>
    <property type="molecule type" value="Genomic_DNA"/>
</dbReference>
<dbReference type="Pfam" id="PF00196">
    <property type="entry name" value="GerE"/>
    <property type="match status" value="1"/>
</dbReference>
<dbReference type="RefSeq" id="WP_147141104.1">
    <property type="nucleotide sequence ID" value="NZ_BJXA01000085.1"/>
</dbReference>
<evidence type="ECO:0000259" key="3">
    <source>
        <dbReference type="PROSITE" id="PS50043"/>
    </source>
</evidence>
<dbReference type="Pfam" id="PF00072">
    <property type="entry name" value="Response_reg"/>
    <property type="match status" value="1"/>
</dbReference>
<evidence type="ECO:0000259" key="4">
    <source>
        <dbReference type="PROSITE" id="PS50110"/>
    </source>
</evidence>
<dbReference type="PANTHER" id="PTHR43214">
    <property type="entry name" value="TWO-COMPONENT RESPONSE REGULATOR"/>
    <property type="match status" value="1"/>
</dbReference>
<evidence type="ECO:0000256" key="1">
    <source>
        <dbReference type="ARBA" id="ARBA00023125"/>
    </source>
</evidence>
<accession>A0A511MR64</accession>
<dbReference type="Proteomes" id="UP000321424">
    <property type="component" value="Unassembled WGS sequence"/>
</dbReference>
<dbReference type="Gene3D" id="3.40.50.2300">
    <property type="match status" value="1"/>
</dbReference>
<protein>
    <submittedName>
        <fullName evidence="5">DNA-binding response regulator</fullName>
    </submittedName>
</protein>
<organism evidence="5 6">
    <name type="scientific">Nocardia ninae NBRC 108245</name>
    <dbReference type="NCBI Taxonomy" id="1210091"/>
    <lineage>
        <taxon>Bacteria</taxon>
        <taxon>Bacillati</taxon>
        <taxon>Actinomycetota</taxon>
        <taxon>Actinomycetes</taxon>
        <taxon>Mycobacteriales</taxon>
        <taxon>Nocardiaceae</taxon>
        <taxon>Nocardia</taxon>
    </lineage>
</organism>
<gene>
    <name evidence="5" type="primary">desR</name>
    <name evidence="5" type="ORF">NN4_75780</name>
</gene>
<dbReference type="SUPFAM" id="SSF46894">
    <property type="entry name" value="C-terminal effector domain of the bipartite response regulators"/>
    <property type="match status" value="1"/>
</dbReference>
<dbReference type="PANTHER" id="PTHR43214:SF42">
    <property type="entry name" value="TRANSCRIPTIONAL REGULATORY PROTEIN DESR"/>
    <property type="match status" value="1"/>
</dbReference>
<dbReference type="PRINTS" id="PR00038">
    <property type="entry name" value="HTHLUXR"/>
</dbReference>
<dbReference type="SMART" id="SM00421">
    <property type="entry name" value="HTH_LUXR"/>
    <property type="match status" value="1"/>
</dbReference>
<evidence type="ECO:0000313" key="5">
    <source>
        <dbReference type="EMBL" id="GEM43059.1"/>
    </source>
</evidence>
<dbReference type="CDD" id="cd06170">
    <property type="entry name" value="LuxR_C_like"/>
    <property type="match status" value="1"/>
</dbReference>
<dbReference type="SUPFAM" id="SSF52172">
    <property type="entry name" value="CheY-like"/>
    <property type="match status" value="1"/>
</dbReference>
<dbReference type="GO" id="GO:0000160">
    <property type="term" value="P:phosphorelay signal transduction system"/>
    <property type="evidence" value="ECO:0007669"/>
    <property type="project" value="InterPro"/>
</dbReference>
<reference evidence="5 6" key="1">
    <citation type="submission" date="2019-07" db="EMBL/GenBank/DDBJ databases">
        <title>Whole genome shotgun sequence of Nocardia ninae NBRC 108245.</title>
        <authorList>
            <person name="Hosoyama A."/>
            <person name="Uohara A."/>
            <person name="Ohji S."/>
            <person name="Ichikawa N."/>
        </authorList>
    </citation>
    <scope>NUCLEOTIDE SEQUENCE [LARGE SCALE GENOMIC DNA]</scope>
    <source>
        <strain evidence="5 6">NBRC 108245</strain>
    </source>
</reference>
<dbReference type="InterPro" id="IPR011006">
    <property type="entry name" value="CheY-like_superfamily"/>
</dbReference>
<keyword evidence="6" id="KW-1185">Reference proteome</keyword>